<evidence type="ECO:0000256" key="1">
    <source>
        <dbReference type="SAM" id="MobiDB-lite"/>
    </source>
</evidence>
<dbReference type="Proteomes" id="UP000238390">
    <property type="component" value="Chromosome"/>
</dbReference>
<sequence>MDSVHRVSPVASGGASAARERRQRDLLSIVRLRAVGGNYAVVSHT</sequence>
<organism evidence="2 3">
    <name type="scientific">Pseudomonas paraeruginosa</name>
    <dbReference type="NCBI Taxonomy" id="2994495"/>
    <lineage>
        <taxon>Bacteria</taxon>
        <taxon>Pseudomonadati</taxon>
        <taxon>Pseudomonadota</taxon>
        <taxon>Gammaproteobacteria</taxon>
        <taxon>Pseudomonadales</taxon>
        <taxon>Pseudomonadaceae</taxon>
        <taxon>Pseudomonas</taxon>
    </lineage>
</organism>
<name>A0A2R3J467_9PSED</name>
<dbReference type="EMBL" id="CP027169">
    <property type="protein sequence ID" value="AVK08990.1"/>
    <property type="molecule type" value="Genomic_DNA"/>
</dbReference>
<keyword evidence="3" id="KW-1185">Reference proteome</keyword>
<dbReference type="AlphaFoldDB" id="A0A2R3J467"/>
<accession>A0A2R3J467</accession>
<protein>
    <submittedName>
        <fullName evidence="2">Uncharacterized protein</fullName>
    </submittedName>
</protein>
<feature type="region of interest" description="Disordered" evidence="1">
    <location>
        <begin position="1"/>
        <end position="21"/>
    </location>
</feature>
<gene>
    <name evidence="2" type="ORF">CSB93_0982</name>
</gene>
<evidence type="ECO:0000313" key="2">
    <source>
        <dbReference type="EMBL" id="AVK08990.1"/>
    </source>
</evidence>
<proteinExistence type="predicted"/>
<evidence type="ECO:0000313" key="3">
    <source>
        <dbReference type="Proteomes" id="UP000238390"/>
    </source>
</evidence>
<reference evidence="2 3" key="1">
    <citation type="submission" date="2018-02" db="EMBL/GenBank/DDBJ databases">
        <title>FDA/CDC Antimicrobial Resistant Isolate Bank Genome Sequencing.</title>
        <authorList>
            <person name="Benahmed F.H."/>
            <person name="Lutgring J.D."/>
            <person name="Yoo B."/>
            <person name="Machado M."/>
            <person name="Brown A."/>
            <person name="McAllister G."/>
            <person name="Perry A."/>
            <person name="Halpin A.L."/>
            <person name="Vavikolanu K."/>
            <person name="Ott S."/>
            <person name="Zhao X."/>
            <person name="Tallon L.J."/>
            <person name="Sadzewicz L."/>
            <person name="Aluvathingal J."/>
            <person name="Nadendla S."/>
            <person name="Voskania-kordi A."/>
            <person name="Simonyan V."/>
            <person name="Patel J."/>
            <person name="Shawar R.M."/>
        </authorList>
    </citation>
    <scope>NUCLEOTIDE SEQUENCE [LARGE SCALE GENOMIC DNA]</scope>
    <source>
        <strain evidence="2 3">AR_0356</strain>
    </source>
</reference>